<dbReference type="AlphaFoldDB" id="C1H226"/>
<dbReference type="VEuPathDB" id="FungiDB:PAAG_04962"/>
<sequence length="108" mass="12468">RISLRIALPSKIGIYGAEHLVRVFFGERNRTTKLTDVNQTQPPTNDSKIGFRVSGLLRERKHILDTGVDIKNARHGWNRERRPGIPVDDIANDREKLEEKAKIEMRQI</sequence>
<dbReference type="RefSeq" id="XP_015699650.1">
    <property type="nucleotide sequence ID" value="XM_015845424.1"/>
</dbReference>
<dbReference type="OrthoDB" id="4368117at2759"/>
<dbReference type="EMBL" id="KN294003">
    <property type="protein sequence ID" value="EEH33913.2"/>
    <property type="molecule type" value="Genomic_DNA"/>
</dbReference>
<name>C1H226_PARBA</name>
<dbReference type="KEGG" id="pbl:PAAG_04962"/>
<accession>C1H226</accession>
<feature type="non-terminal residue" evidence="1">
    <location>
        <position position="1"/>
    </location>
</feature>
<keyword evidence="2" id="KW-1185">Reference proteome</keyword>
<reference evidence="1 2" key="1">
    <citation type="journal article" date="2011" name="PLoS Genet.">
        <title>Comparative genomic analysis of human fungal pathogens causing paracoccidioidomycosis.</title>
        <authorList>
            <person name="Desjardins C.A."/>
            <person name="Champion M.D."/>
            <person name="Holder J.W."/>
            <person name="Muszewska A."/>
            <person name="Goldberg J."/>
            <person name="Bailao A.M."/>
            <person name="Brigido M.M."/>
            <person name="Ferreira M.E."/>
            <person name="Garcia A.M."/>
            <person name="Grynberg M."/>
            <person name="Gujja S."/>
            <person name="Heiman D.I."/>
            <person name="Henn M.R."/>
            <person name="Kodira C.D."/>
            <person name="Leon-Narvaez H."/>
            <person name="Longo L.V."/>
            <person name="Ma L.J."/>
            <person name="Malavazi I."/>
            <person name="Matsuo A.L."/>
            <person name="Morais F.V."/>
            <person name="Pereira M."/>
            <person name="Rodriguez-Brito S."/>
            <person name="Sakthikumar S."/>
            <person name="Salem-Izacc S.M."/>
            <person name="Sykes S.M."/>
            <person name="Teixeira M.M."/>
            <person name="Vallejo M.C."/>
            <person name="Walter M.E."/>
            <person name="Yandava C."/>
            <person name="Young S."/>
            <person name="Zeng Q."/>
            <person name="Zucker J."/>
            <person name="Felipe M.S."/>
            <person name="Goldman G.H."/>
            <person name="Haas B.J."/>
            <person name="McEwen J.G."/>
            <person name="Nino-Vega G."/>
            <person name="Puccia R."/>
            <person name="San-Blas G."/>
            <person name="Soares C.M."/>
            <person name="Birren B.W."/>
            <person name="Cuomo C.A."/>
        </authorList>
    </citation>
    <scope>NUCLEOTIDE SEQUENCE [LARGE SCALE GENOMIC DNA]</scope>
    <source>
        <strain evidence="2">ATCC MYA-826 / Pb01</strain>
    </source>
</reference>
<evidence type="ECO:0000313" key="2">
    <source>
        <dbReference type="Proteomes" id="UP000002059"/>
    </source>
</evidence>
<dbReference type="GeneID" id="9096407"/>
<proteinExistence type="predicted"/>
<dbReference type="Proteomes" id="UP000002059">
    <property type="component" value="Partially assembled WGS sequence"/>
</dbReference>
<organism evidence="1 2">
    <name type="scientific">Paracoccidioides lutzii (strain ATCC MYA-826 / Pb01)</name>
    <name type="common">Paracoccidioides brasiliensis</name>
    <dbReference type="NCBI Taxonomy" id="502779"/>
    <lineage>
        <taxon>Eukaryota</taxon>
        <taxon>Fungi</taxon>
        <taxon>Dikarya</taxon>
        <taxon>Ascomycota</taxon>
        <taxon>Pezizomycotina</taxon>
        <taxon>Eurotiomycetes</taxon>
        <taxon>Eurotiomycetidae</taxon>
        <taxon>Onygenales</taxon>
        <taxon>Ajellomycetaceae</taxon>
        <taxon>Paracoccidioides</taxon>
    </lineage>
</organism>
<protein>
    <submittedName>
        <fullName evidence="1">Uncharacterized protein</fullName>
    </submittedName>
</protein>
<evidence type="ECO:0000313" key="1">
    <source>
        <dbReference type="EMBL" id="EEH33913.2"/>
    </source>
</evidence>
<gene>
    <name evidence="1" type="ORF">PAAG_04962</name>
</gene>
<dbReference type="HOGENOM" id="CLU_2203286_0_0_1"/>